<comment type="catalytic activity">
    <reaction evidence="4">
        <text>L-aspartate + L-glutamine + ATP + H2O = L-asparagine + L-glutamate + AMP + diphosphate + H(+)</text>
        <dbReference type="Rhea" id="RHEA:12228"/>
        <dbReference type="ChEBI" id="CHEBI:15377"/>
        <dbReference type="ChEBI" id="CHEBI:15378"/>
        <dbReference type="ChEBI" id="CHEBI:29985"/>
        <dbReference type="ChEBI" id="CHEBI:29991"/>
        <dbReference type="ChEBI" id="CHEBI:30616"/>
        <dbReference type="ChEBI" id="CHEBI:33019"/>
        <dbReference type="ChEBI" id="CHEBI:58048"/>
        <dbReference type="ChEBI" id="CHEBI:58359"/>
        <dbReference type="ChEBI" id="CHEBI:456215"/>
        <dbReference type="EC" id="6.3.5.4"/>
    </reaction>
</comment>
<evidence type="ECO:0000259" key="6">
    <source>
        <dbReference type="Pfam" id="PF00733"/>
    </source>
</evidence>
<comment type="pathway">
    <text evidence="1">Amino-acid biosynthesis; L-asparagine biosynthesis; L-asparagine from L-aspartate (L-Gln route): step 1/1.</text>
</comment>
<sequence length="584" mass="64080">MSGGMPAPSWRALLAAADGAPAELAVEPGVWPGGTAEAEGVRILWLGEPRIRHGEDFRDPDLGLILARLWREQGGALLEALEGAWLLVAHDTVRHETVAAVDRFATFPVYWAEGPQGVALAGGGRAALEALGRSPELDPQAVHDYLFFHMIPAPWSAWRGVHRLGPGEHLRVGHGRTERIQHWRPHYVEPEEADAEALAEELRERLRVAVQQAAGAEPCGAFLSGGTDSSAVAGLLARLRGEAVDAFSVGFDAPGYDEMHYARIAARHFGLRHHEGYMRPADVAEAIPRIAAVYDEPFGNASAAAAWFCARMAAEAGVAVLLAGDGGDELFGGNARYLKQHVFERWWRLPAPLRRPLEALAPHLPGRPVLLRKAQSYIAQARVPLPDRLESYNFLLRFPPAEVFEPGFLAGVDAARPLAHLRTLWREASAGALVDRMMALDLRITLADNDLRKVRHMAEAAGVRARFPMLDAAVLELAHRIPPRLHLAGGRLRAFYKDAFAGFLPPEVLAKPKHGFGLPFGHWLNTDPDLGTLAHDHLEALGRRGIVRAAWIQRLLAGNRDHPNYYGEMLWVLVMLEAWLRASV</sequence>
<dbReference type="InterPro" id="IPR001962">
    <property type="entry name" value="Asn_synthase"/>
</dbReference>
<dbReference type="EC" id="6.3.5.4" evidence="3"/>
<dbReference type="InterPro" id="IPR051786">
    <property type="entry name" value="ASN_synthetase/amidase"/>
</dbReference>
<dbReference type="GO" id="GO:0004066">
    <property type="term" value="F:asparagine synthase (glutamine-hydrolyzing) activity"/>
    <property type="evidence" value="ECO:0007669"/>
    <property type="project" value="UniProtKB-EC"/>
</dbReference>
<dbReference type="AlphaFoldDB" id="A0A3N1XTX7"/>
<dbReference type="PIRSF" id="PIRSF001589">
    <property type="entry name" value="Asn_synthetase_glu-h"/>
    <property type="match status" value="1"/>
</dbReference>
<accession>A0A3N1XTX7</accession>
<proteinExistence type="inferred from homology"/>
<name>A0A3N1XTX7_9GAMM</name>
<dbReference type="GO" id="GO:0005829">
    <property type="term" value="C:cytosol"/>
    <property type="evidence" value="ECO:0007669"/>
    <property type="project" value="TreeGrafter"/>
</dbReference>
<dbReference type="Gene3D" id="3.40.50.620">
    <property type="entry name" value="HUPs"/>
    <property type="match status" value="1"/>
</dbReference>
<dbReference type="SUPFAM" id="SSF52402">
    <property type="entry name" value="Adenine nucleotide alpha hydrolases-like"/>
    <property type="match status" value="1"/>
</dbReference>
<dbReference type="CDD" id="cd01991">
    <property type="entry name" value="Asn_synthase_B_C"/>
    <property type="match status" value="1"/>
</dbReference>
<evidence type="ECO:0000313" key="8">
    <source>
        <dbReference type="Proteomes" id="UP000276634"/>
    </source>
</evidence>
<evidence type="ECO:0000256" key="1">
    <source>
        <dbReference type="ARBA" id="ARBA00005187"/>
    </source>
</evidence>
<protein>
    <recommendedName>
        <fullName evidence="3">asparagine synthase (glutamine-hydrolyzing)</fullName>
        <ecNumber evidence="3">6.3.5.4</ecNumber>
    </recommendedName>
</protein>
<reference evidence="7 8" key="1">
    <citation type="submission" date="2018-11" db="EMBL/GenBank/DDBJ databases">
        <title>Genomic Encyclopedia of Type Strains, Phase IV (KMG-IV): sequencing the most valuable type-strain genomes for metagenomic binning, comparative biology and taxonomic classification.</title>
        <authorList>
            <person name="Goeker M."/>
        </authorList>
    </citation>
    <scope>NUCLEOTIDE SEQUENCE [LARGE SCALE GENOMIC DNA]</scope>
    <source>
        <strain evidence="7 8">DSM 100275</strain>
    </source>
</reference>
<dbReference type="Gene3D" id="3.60.20.10">
    <property type="entry name" value="Glutamine Phosphoribosylpyrophosphate, subunit 1, domain 1"/>
    <property type="match status" value="1"/>
</dbReference>
<evidence type="ECO:0000313" key="7">
    <source>
        <dbReference type="EMBL" id="ROR29621.1"/>
    </source>
</evidence>
<dbReference type="PANTHER" id="PTHR43284:SF1">
    <property type="entry name" value="ASPARAGINE SYNTHETASE"/>
    <property type="match status" value="1"/>
</dbReference>
<dbReference type="Proteomes" id="UP000276634">
    <property type="component" value="Unassembled WGS sequence"/>
</dbReference>
<dbReference type="SUPFAM" id="SSF56235">
    <property type="entry name" value="N-terminal nucleophile aminohydrolases (Ntn hydrolases)"/>
    <property type="match status" value="1"/>
</dbReference>
<comment type="caution">
    <text evidence="7">The sequence shown here is derived from an EMBL/GenBank/DDBJ whole genome shotgun (WGS) entry which is preliminary data.</text>
</comment>
<dbReference type="InterPro" id="IPR006426">
    <property type="entry name" value="Asn_synth_AEB"/>
</dbReference>
<dbReference type="GO" id="GO:0006529">
    <property type="term" value="P:asparagine biosynthetic process"/>
    <property type="evidence" value="ECO:0007669"/>
    <property type="project" value="InterPro"/>
</dbReference>
<gene>
    <name evidence="7" type="ORF">EDC57_2292</name>
</gene>
<evidence type="ECO:0000256" key="5">
    <source>
        <dbReference type="PIRSR" id="PIRSR001589-3"/>
    </source>
</evidence>
<dbReference type="OrthoDB" id="9763290at2"/>
<dbReference type="PANTHER" id="PTHR43284">
    <property type="entry name" value="ASPARAGINE SYNTHETASE (GLUTAMINE-HYDROLYZING)"/>
    <property type="match status" value="1"/>
</dbReference>
<dbReference type="InterPro" id="IPR029055">
    <property type="entry name" value="Ntn_hydrolases_N"/>
</dbReference>
<organism evidence="7 8">
    <name type="scientific">Inmirania thermothiophila</name>
    <dbReference type="NCBI Taxonomy" id="1750597"/>
    <lineage>
        <taxon>Bacteria</taxon>
        <taxon>Pseudomonadati</taxon>
        <taxon>Pseudomonadota</taxon>
        <taxon>Gammaproteobacteria</taxon>
        <taxon>Chromatiales</taxon>
        <taxon>Ectothiorhodospiraceae</taxon>
        <taxon>Inmirania</taxon>
    </lineage>
</organism>
<evidence type="ECO:0000256" key="3">
    <source>
        <dbReference type="ARBA" id="ARBA00012737"/>
    </source>
</evidence>
<feature type="domain" description="Asparagine synthetase" evidence="6">
    <location>
        <begin position="201"/>
        <end position="581"/>
    </location>
</feature>
<dbReference type="EMBL" id="RJVI01000003">
    <property type="protein sequence ID" value="ROR29621.1"/>
    <property type="molecule type" value="Genomic_DNA"/>
</dbReference>
<dbReference type="Pfam" id="PF00733">
    <property type="entry name" value="Asn_synthase"/>
    <property type="match status" value="1"/>
</dbReference>
<evidence type="ECO:0000256" key="2">
    <source>
        <dbReference type="ARBA" id="ARBA00005752"/>
    </source>
</evidence>
<comment type="similarity">
    <text evidence="2">Belongs to the asparagine synthetase family.</text>
</comment>
<dbReference type="RefSeq" id="WP_123402027.1">
    <property type="nucleotide sequence ID" value="NZ_RJVI01000003.1"/>
</dbReference>
<evidence type="ECO:0000256" key="4">
    <source>
        <dbReference type="ARBA" id="ARBA00048741"/>
    </source>
</evidence>
<dbReference type="InterPro" id="IPR014729">
    <property type="entry name" value="Rossmann-like_a/b/a_fold"/>
</dbReference>
<feature type="site" description="Important for beta-aspartyl-AMP intermediate formation" evidence="5">
    <location>
        <position position="325"/>
    </location>
</feature>
<keyword evidence="8" id="KW-1185">Reference proteome</keyword>